<gene>
    <name evidence="2" type="ORF">DB88DRAFT_298001</name>
</gene>
<evidence type="ECO:0000256" key="1">
    <source>
        <dbReference type="SAM" id="MobiDB-lite"/>
    </source>
</evidence>
<keyword evidence="3" id="KW-1185">Reference proteome</keyword>
<reference evidence="2" key="1">
    <citation type="submission" date="2023-02" db="EMBL/GenBank/DDBJ databases">
        <title>Identification and recombinant expression of a fungal hydrolase from Papiliotrema laurentii that hydrolyzes apple cutin and clears colloidal polyester polyurethane.</title>
        <authorList>
            <consortium name="DOE Joint Genome Institute"/>
            <person name="Roman V.A."/>
            <person name="Bojanowski C."/>
            <person name="Crable B.R."/>
            <person name="Wagner D.N."/>
            <person name="Hung C.S."/>
            <person name="Nadeau L.J."/>
            <person name="Schratz L."/>
            <person name="Haridas S."/>
            <person name="Pangilinan J."/>
            <person name="Lipzen A."/>
            <person name="Na H."/>
            <person name="Yan M."/>
            <person name="Ng V."/>
            <person name="Grigoriev I.V."/>
            <person name="Spatafora J.W."/>
            <person name="Barlow D."/>
            <person name="Biffinger J."/>
            <person name="Kelley-Loughnane N."/>
            <person name="Varaljay V.A."/>
            <person name="Crookes-Goodson W.J."/>
        </authorList>
    </citation>
    <scope>NUCLEOTIDE SEQUENCE</scope>
    <source>
        <strain evidence="2">5307AH</strain>
    </source>
</reference>
<proteinExistence type="predicted"/>
<comment type="caution">
    <text evidence="2">The sequence shown here is derived from an EMBL/GenBank/DDBJ whole genome shotgun (WGS) entry which is preliminary data.</text>
</comment>
<name>A0AAD9CXQ0_PAPLA</name>
<protein>
    <submittedName>
        <fullName evidence="2">Uncharacterized protein</fullName>
    </submittedName>
</protein>
<evidence type="ECO:0000313" key="2">
    <source>
        <dbReference type="EMBL" id="KAK1923422.1"/>
    </source>
</evidence>
<feature type="compositionally biased region" description="Basic and acidic residues" evidence="1">
    <location>
        <begin position="32"/>
        <end position="48"/>
    </location>
</feature>
<organism evidence="2 3">
    <name type="scientific">Papiliotrema laurentii</name>
    <name type="common">Cryptococcus laurentii</name>
    <dbReference type="NCBI Taxonomy" id="5418"/>
    <lineage>
        <taxon>Eukaryota</taxon>
        <taxon>Fungi</taxon>
        <taxon>Dikarya</taxon>
        <taxon>Basidiomycota</taxon>
        <taxon>Agaricomycotina</taxon>
        <taxon>Tremellomycetes</taxon>
        <taxon>Tremellales</taxon>
        <taxon>Rhynchogastremaceae</taxon>
        <taxon>Papiliotrema</taxon>
    </lineage>
</organism>
<evidence type="ECO:0000313" key="3">
    <source>
        <dbReference type="Proteomes" id="UP001182556"/>
    </source>
</evidence>
<sequence length="286" mass="32203">MTHSNPTVTFAPDVTRPTVSGSTDSAGRHRTKSESKVRSSDCEHDRSRSRSRTFAARSPSQASLETSSIVVDRSTPIATIEKHRSWINRRRLLSPPPAAYTARNPHVQEMSNPPYCTHWRDYYPAPPLGPDVVLPKPPHGIRLYSSKWQAENLPRQIRDRERKERYEAMQRHFLGMGGGMMGRGPYPGMGMGMMGMMGYGVSNTAPDPVVRTADGRCPWVWVLDTGMSSRSLISIQRAFIRLIKQELDVGRYGTVWGRRFLVVTRTSAVLPRHSRSRRGWVTVSTG</sequence>
<accession>A0AAD9CXQ0</accession>
<dbReference type="AlphaFoldDB" id="A0AAD9CXQ0"/>
<dbReference type="EMBL" id="JAODAN010000006">
    <property type="protein sequence ID" value="KAK1923422.1"/>
    <property type="molecule type" value="Genomic_DNA"/>
</dbReference>
<dbReference type="Proteomes" id="UP001182556">
    <property type="component" value="Unassembled WGS sequence"/>
</dbReference>
<feature type="region of interest" description="Disordered" evidence="1">
    <location>
        <begin position="1"/>
        <end position="63"/>
    </location>
</feature>